<organism evidence="2">
    <name type="scientific">Cucumis melo</name>
    <name type="common">Muskmelon</name>
    <dbReference type="NCBI Taxonomy" id="3656"/>
    <lineage>
        <taxon>Eukaryota</taxon>
        <taxon>Viridiplantae</taxon>
        <taxon>Streptophyta</taxon>
        <taxon>Embryophyta</taxon>
        <taxon>Tracheophyta</taxon>
        <taxon>Spermatophyta</taxon>
        <taxon>Magnoliopsida</taxon>
        <taxon>eudicotyledons</taxon>
        <taxon>Gunneridae</taxon>
        <taxon>Pentapetalae</taxon>
        <taxon>rosids</taxon>
        <taxon>fabids</taxon>
        <taxon>Cucurbitales</taxon>
        <taxon>Cucurbitaceae</taxon>
        <taxon>Benincaseae</taxon>
        <taxon>Cucumis</taxon>
    </lineage>
</organism>
<feature type="region of interest" description="Disordered" evidence="1">
    <location>
        <begin position="1"/>
        <end position="26"/>
    </location>
</feature>
<sequence length="39" mass="4509">MSSTHDPCTEKRRRTPLPKNPSAESRGCIIQNWRELKQG</sequence>
<protein>
    <submittedName>
        <fullName evidence="2">Uncharacterized protein</fullName>
    </submittedName>
</protein>
<dbReference type="Gramene" id="MELO3C033024.2.1">
    <property type="protein sequence ID" value="MELO3C033024.2.1"/>
    <property type="gene ID" value="MELO3C033024.2"/>
</dbReference>
<dbReference type="EnsemblPlants" id="MELO3C033024.2.1">
    <property type="protein sequence ID" value="MELO3C033024.2.1"/>
    <property type="gene ID" value="MELO3C033024.2"/>
</dbReference>
<evidence type="ECO:0000313" key="2">
    <source>
        <dbReference type="EnsemblPlants" id="MELO3C033024.2.1"/>
    </source>
</evidence>
<name>A0A9I9EFI0_CUCME</name>
<reference evidence="2" key="1">
    <citation type="submission" date="2023-03" db="UniProtKB">
        <authorList>
            <consortium name="EnsemblPlants"/>
        </authorList>
    </citation>
    <scope>IDENTIFICATION</scope>
</reference>
<dbReference type="AlphaFoldDB" id="A0A9I9EFI0"/>
<proteinExistence type="predicted"/>
<accession>A0A9I9EFI0</accession>
<evidence type="ECO:0000256" key="1">
    <source>
        <dbReference type="SAM" id="MobiDB-lite"/>
    </source>
</evidence>